<dbReference type="VEuPathDB" id="FungiDB:AeMF1_013244"/>
<evidence type="ECO:0000259" key="1">
    <source>
        <dbReference type="Pfam" id="PF03457"/>
    </source>
</evidence>
<dbReference type="Proteomes" id="UP000481153">
    <property type="component" value="Unassembled WGS sequence"/>
</dbReference>
<sequence>MSSSHAMFLEVVRIARDIQAHTSDYTNFPARFTVPSMAPWPSSLQGKTIHVAKVRKQYKDGTLPQDVVDTLDNLGFVWDAKQHNWDLRVAALKTYKEIHGSLLVPYEYTVPSEAPWAKDLWGCKLGVAVTNIRSRMEVLTPDRKASLDALEFVWDSHELTFDIKVLALETYKNLHGHIHVPFEFKVPDNDPAWPSRCWKLKLGRAVHDLRCRGDNLLPGRRKVLDSLGFVWDSHELNWDMKLHALRIFKKEFGSLLIPQDFVVPSVAPWPERIWKMKLGQAVTNMRFRVDTMSRERQAQLEEMGFIWDYPELRLEAKVLLDIKFDLQSIKKEVQERFMTMENTNADVDKKFPLPDDAIKTDNELS</sequence>
<dbReference type="PANTHER" id="PTHR37066">
    <property type="entry name" value="HELICASE-ASSOCIATED"/>
    <property type="match status" value="1"/>
</dbReference>
<proteinExistence type="predicted"/>
<accession>A0A6G0WBL2</accession>
<feature type="domain" description="Helicase-associated" evidence="1">
    <location>
        <begin position="82"/>
        <end position="152"/>
    </location>
</feature>
<organism evidence="2 3">
    <name type="scientific">Aphanomyces euteiches</name>
    <dbReference type="NCBI Taxonomy" id="100861"/>
    <lineage>
        <taxon>Eukaryota</taxon>
        <taxon>Sar</taxon>
        <taxon>Stramenopiles</taxon>
        <taxon>Oomycota</taxon>
        <taxon>Saprolegniomycetes</taxon>
        <taxon>Saprolegniales</taxon>
        <taxon>Verrucalvaceae</taxon>
        <taxon>Aphanomyces</taxon>
    </lineage>
</organism>
<name>A0A6G0WBL2_9STRA</name>
<dbReference type="EMBL" id="VJMJ01000297">
    <property type="protein sequence ID" value="KAF0723695.1"/>
    <property type="molecule type" value="Genomic_DNA"/>
</dbReference>
<dbReference type="InterPro" id="IPR005114">
    <property type="entry name" value="Helicase_assoc"/>
</dbReference>
<reference evidence="2 3" key="1">
    <citation type="submission" date="2019-07" db="EMBL/GenBank/DDBJ databases">
        <title>Genomics analysis of Aphanomyces spp. identifies a new class of oomycete effector associated with host adaptation.</title>
        <authorList>
            <person name="Gaulin E."/>
        </authorList>
    </citation>
    <scope>NUCLEOTIDE SEQUENCE [LARGE SCALE GENOMIC DNA]</scope>
    <source>
        <strain evidence="2 3">ATCC 201684</strain>
    </source>
</reference>
<protein>
    <recommendedName>
        <fullName evidence="1">Helicase-associated domain-containing protein</fullName>
    </recommendedName>
</protein>
<dbReference type="AlphaFoldDB" id="A0A6G0WBL2"/>
<keyword evidence="3" id="KW-1185">Reference proteome</keyword>
<feature type="domain" description="Helicase-associated" evidence="1">
    <location>
        <begin position="235"/>
        <end position="305"/>
    </location>
</feature>
<gene>
    <name evidence="2" type="ORF">Ae201684_017470</name>
</gene>
<evidence type="ECO:0000313" key="2">
    <source>
        <dbReference type="EMBL" id="KAF0723695.1"/>
    </source>
</evidence>
<evidence type="ECO:0000313" key="3">
    <source>
        <dbReference type="Proteomes" id="UP000481153"/>
    </source>
</evidence>
<dbReference type="Pfam" id="PF03457">
    <property type="entry name" value="HA"/>
    <property type="match status" value="2"/>
</dbReference>
<dbReference type="PANTHER" id="PTHR37066:SF1">
    <property type="entry name" value="LNS2_PITP DOMAIN-CONTAINING PROTEIN"/>
    <property type="match status" value="1"/>
</dbReference>
<comment type="caution">
    <text evidence="2">The sequence shown here is derived from an EMBL/GenBank/DDBJ whole genome shotgun (WGS) entry which is preliminary data.</text>
</comment>